<dbReference type="EMBL" id="JAIWOZ010000001">
    <property type="protein sequence ID" value="KAH6610065.1"/>
    <property type="molecule type" value="Genomic_DNA"/>
</dbReference>
<organism evidence="2 3">
    <name type="scientific">Trichoderma cornu-damae</name>
    <dbReference type="NCBI Taxonomy" id="654480"/>
    <lineage>
        <taxon>Eukaryota</taxon>
        <taxon>Fungi</taxon>
        <taxon>Dikarya</taxon>
        <taxon>Ascomycota</taxon>
        <taxon>Pezizomycotina</taxon>
        <taxon>Sordariomycetes</taxon>
        <taxon>Hypocreomycetidae</taxon>
        <taxon>Hypocreales</taxon>
        <taxon>Hypocreaceae</taxon>
        <taxon>Trichoderma</taxon>
    </lineage>
</organism>
<comment type="caution">
    <text evidence="2">The sequence shown here is derived from an EMBL/GenBank/DDBJ whole genome shotgun (WGS) entry which is preliminary data.</text>
</comment>
<protein>
    <recommendedName>
        <fullName evidence="4">Translation elongation factor 1 alpha</fullName>
    </recommendedName>
</protein>
<evidence type="ECO:0000256" key="1">
    <source>
        <dbReference type="SAM" id="SignalP"/>
    </source>
</evidence>
<dbReference type="Proteomes" id="UP000827724">
    <property type="component" value="Unassembled WGS sequence"/>
</dbReference>
<reference evidence="2" key="1">
    <citation type="submission" date="2021-08" db="EMBL/GenBank/DDBJ databases">
        <title>Chromosome-Level Trichoderma cornu-damae using Hi-C Data.</title>
        <authorList>
            <person name="Kim C.S."/>
        </authorList>
    </citation>
    <scope>NUCLEOTIDE SEQUENCE</scope>
    <source>
        <strain evidence="2">KA19-0412C</strain>
    </source>
</reference>
<sequence length="66" mass="7204">MSLFCIAPSLIILLPFCFTIPSNNLLTCLHPSTPTTSMPSRRLTWTRLSHTSTATLSLSPSVATVR</sequence>
<keyword evidence="3" id="KW-1185">Reference proteome</keyword>
<accession>A0A9P8QUQ1</accession>
<evidence type="ECO:0000313" key="2">
    <source>
        <dbReference type="EMBL" id="KAH6610065.1"/>
    </source>
</evidence>
<evidence type="ECO:0000313" key="3">
    <source>
        <dbReference type="Proteomes" id="UP000827724"/>
    </source>
</evidence>
<dbReference type="AlphaFoldDB" id="A0A9P8QUQ1"/>
<keyword evidence="1" id="KW-0732">Signal</keyword>
<feature type="signal peptide" evidence="1">
    <location>
        <begin position="1"/>
        <end position="19"/>
    </location>
</feature>
<evidence type="ECO:0008006" key="4">
    <source>
        <dbReference type="Google" id="ProtNLM"/>
    </source>
</evidence>
<name>A0A9P8QUQ1_9HYPO</name>
<gene>
    <name evidence="2" type="ORF">Trco_000085</name>
</gene>
<proteinExistence type="predicted"/>
<feature type="chain" id="PRO_5040212541" description="Translation elongation factor 1 alpha" evidence="1">
    <location>
        <begin position="20"/>
        <end position="66"/>
    </location>
</feature>